<dbReference type="CDD" id="cd05235">
    <property type="entry name" value="SDR_e1"/>
    <property type="match status" value="1"/>
</dbReference>
<dbReference type="GO" id="GO:0005886">
    <property type="term" value="C:plasma membrane"/>
    <property type="evidence" value="ECO:0007669"/>
    <property type="project" value="TreeGrafter"/>
</dbReference>
<reference evidence="8 11" key="3">
    <citation type="submission" date="2014-08" db="EMBL/GenBank/DDBJ databases">
        <title>First Complete Genome Sequence of the Shellfish Pathogen Vibrio tubiashii.</title>
        <authorList>
            <person name="Richards G.P."/>
            <person name="Needleman D.S."/>
            <person name="Watson M.A."/>
            <person name="Bono J.L."/>
        </authorList>
    </citation>
    <scope>NUCLEOTIDE SEQUENCE [LARGE SCALE GENOMIC DNA]</scope>
    <source>
        <strain evidence="8 11">ATCC 19109</strain>
    </source>
</reference>
<comment type="pathway">
    <text evidence="1">Lipid metabolism; fatty acid biosynthesis.</text>
</comment>
<dbReference type="InterPro" id="IPR018201">
    <property type="entry name" value="Ketoacyl_synth_AS"/>
</dbReference>
<feature type="domain" description="Carrier" evidence="6">
    <location>
        <begin position="1300"/>
        <end position="1375"/>
    </location>
</feature>
<feature type="domain" description="Carrier" evidence="6">
    <location>
        <begin position="1379"/>
        <end position="1454"/>
    </location>
</feature>
<dbReference type="InterPro" id="IPR036291">
    <property type="entry name" value="NAD(P)-bd_dom_sf"/>
</dbReference>
<dbReference type="Pfam" id="PF02801">
    <property type="entry name" value="Ketoacyl-synt_C"/>
    <property type="match status" value="1"/>
</dbReference>
<dbReference type="PROSITE" id="PS50075">
    <property type="entry name" value="CARRIER"/>
    <property type="match status" value="2"/>
</dbReference>
<dbReference type="PROSITE" id="PS00012">
    <property type="entry name" value="PHOSPHOPANTETHEINE"/>
    <property type="match status" value="1"/>
</dbReference>
<dbReference type="PROSITE" id="PS52004">
    <property type="entry name" value="KS3_2"/>
    <property type="match status" value="1"/>
</dbReference>
<dbReference type="RefSeq" id="WP_004746584.1">
    <property type="nucleotide sequence ID" value="NZ_AFWI01000174.1"/>
</dbReference>
<dbReference type="SUPFAM" id="SSF52151">
    <property type="entry name" value="FabD/lysophospholipase-like"/>
    <property type="match status" value="1"/>
</dbReference>
<keyword evidence="10" id="KW-1185">Reference proteome</keyword>
<evidence type="ECO:0000256" key="4">
    <source>
        <dbReference type="ARBA" id="ARBA00022553"/>
    </source>
</evidence>
<accession>F9T9M0</accession>
<dbReference type="InterPro" id="IPR020806">
    <property type="entry name" value="PKS_PP-bd"/>
</dbReference>
<dbReference type="SMART" id="SM00825">
    <property type="entry name" value="PKS_KS"/>
    <property type="match status" value="1"/>
</dbReference>
<evidence type="ECO:0000259" key="6">
    <source>
        <dbReference type="PROSITE" id="PS50075"/>
    </source>
</evidence>
<dbReference type="Gene3D" id="3.40.50.720">
    <property type="entry name" value="NAD(P)-binding Rossmann-like Domain"/>
    <property type="match status" value="2"/>
</dbReference>
<dbReference type="NCBIfam" id="TIGR01746">
    <property type="entry name" value="Thioester-redct"/>
    <property type="match status" value="1"/>
</dbReference>
<dbReference type="InterPro" id="IPR001227">
    <property type="entry name" value="Ac_transferase_dom_sf"/>
</dbReference>
<dbReference type="GO" id="GO:0006633">
    <property type="term" value="P:fatty acid biosynthetic process"/>
    <property type="evidence" value="ECO:0007669"/>
    <property type="project" value="UniProtKB-UniPathway"/>
</dbReference>
<dbReference type="InterPro" id="IPR006162">
    <property type="entry name" value="Ppantetheine_attach_site"/>
</dbReference>
<dbReference type="InterPro" id="IPR013968">
    <property type="entry name" value="PKS_KR"/>
</dbReference>
<dbReference type="Gene3D" id="3.40.47.10">
    <property type="match status" value="1"/>
</dbReference>
<dbReference type="PANTHER" id="PTHR43775:SF37">
    <property type="entry name" value="SI:DKEY-61P9.11"/>
    <property type="match status" value="1"/>
</dbReference>
<dbReference type="GO" id="GO:0005737">
    <property type="term" value="C:cytoplasm"/>
    <property type="evidence" value="ECO:0007669"/>
    <property type="project" value="TreeGrafter"/>
</dbReference>
<dbReference type="Pfam" id="PF16197">
    <property type="entry name" value="KAsynt_C_assoc"/>
    <property type="match status" value="1"/>
</dbReference>
<dbReference type="PROSITE" id="PS00606">
    <property type="entry name" value="KS3_1"/>
    <property type="match status" value="1"/>
</dbReference>
<dbReference type="SUPFAM" id="SSF47336">
    <property type="entry name" value="ACP-like"/>
    <property type="match status" value="2"/>
</dbReference>
<dbReference type="InterPro" id="IPR010080">
    <property type="entry name" value="Thioester_reductase-like_dom"/>
</dbReference>
<feature type="domain" description="Ketosynthase family 3 (KS3)" evidence="7">
    <location>
        <begin position="8"/>
        <end position="420"/>
    </location>
</feature>
<dbReference type="InterPro" id="IPR013120">
    <property type="entry name" value="FAR_NAD-bd"/>
</dbReference>
<reference evidence="9" key="1">
    <citation type="submission" date="2011-08" db="EMBL/GenBank/DDBJ databases">
        <authorList>
            <person name="Hoffman M."/>
            <person name="Strain E.A."/>
            <person name="Brown E."/>
            <person name="Allard M.W."/>
        </authorList>
    </citation>
    <scope>NUCLEOTIDE SEQUENCE</scope>
    <source>
        <strain evidence="9">ATCC 19109</strain>
    </source>
</reference>
<dbReference type="PATRIC" id="fig|1051646.9.peg.3122"/>
<evidence type="ECO:0000259" key="7">
    <source>
        <dbReference type="PROSITE" id="PS52004"/>
    </source>
</evidence>
<dbReference type="SMART" id="SM00827">
    <property type="entry name" value="PKS_AT"/>
    <property type="match status" value="1"/>
</dbReference>
<dbReference type="InterPro" id="IPR036736">
    <property type="entry name" value="ACP-like_sf"/>
</dbReference>
<dbReference type="GO" id="GO:0004312">
    <property type="term" value="F:fatty acid synthase activity"/>
    <property type="evidence" value="ECO:0007669"/>
    <property type="project" value="TreeGrafter"/>
</dbReference>
<dbReference type="UniPathway" id="UPA00094"/>
<dbReference type="InterPro" id="IPR016035">
    <property type="entry name" value="Acyl_Trfase/lysoPLipase"/>
</dbReference>
<evidence type="ECO:0000313" key="8">
    <source>
        <dbReference type="EMBL" id="AIW15613.1"/>
    </source>
</evidence>
<dbReference type="InterPro" id="IPR020841">
    <property type="entry name" value="PKS_Beta-ketoAc_synthase_dom"/>
</dbReference>
<sequence length="1849" mass="203929">MISNTNNVTDVAIVGISCAFPGAEDKDHYWQLLVNHHIATDLPSGAVNADRVAAEGILDRPYHFDAAYFNMSPRDAKLMDPQHRKLLEHSVLALADANVVEHQANNRIGSFLSVGANQYYTHCLANSPYQKDNHLQYSLALGNSHHCVATQIAYQLNLQGPAYTISTACSSSLVAVHQACQSLIAGESDLALAGGASINTPHGQGYEYMEGSVLSKQGRCLPFSADSDGTVPASGVGVVVLKRLSDALRDNDPIYALIKGGATNNDGTRKVGYTAPSIDGQVEVIERALSSSGLTPSDIAFIECHGTATTLGDPIELEALASRYPSATPDTQYALGSVKWNIGHTDTAAGVAGLIKVALSLKHNLMLGSPYLEAYNPELHMDEKPFYVPTANAPYPVHQQSAAVSSFGMGGTNCHLILSASPDTRQPQSPLQSERYIVPMSSRHNNTLTTQEQQLADWLERHPEAALADITGTQRQCRLDEPYRRYHVADSVAQLIQSLRTPRREIVHAISHPESVLVVEGQGSAIQGAALNRYEHCTRFRELFDQCIALFEREPGMPADLKRVALDPDYDPDLQSRMTLYAQPILFSIQYALAQTLKQQGVSFQSYIGHSLGEWIAAAIAGLWSLEDAVRLIACRASHIQACDEGAMIAIFAGEARARQYLSGTLTIAACNGEHMTVIAGETQAVHQLAATLHKDAIRCKILQTNKAFHNPMLSRAVAPLREVLTSITYHSVKGHLYSNLKGKKVAFRRVANPEYWIEQLLQPVQMTGILRALNTSRCVLTDIGVSTSMNNMFIAYKAELSTVLLQVPDQLDAPALTDFLGQFWSLGGNIAWASLPPLTWQKCNLPGPGFNQTEFYQPPAPVSSGTGLKRAVDQWFYQDSWLCHPRPTHSADSMSPVAHYSGWYQREGQLIYRGFHPRESITPSQLSAFLEQLERLTADDSKTCYILVQVTHPTMSHELSECYQRALSSLTTVIAQEAPHLTVRLIGHQPDDERILTTDLDAFTQHASSVYVDEQYVWHKTLVPVQASSEPYVWQHNGYVMITGGLGKIGLSWAQYLIEHTQLEVVLTGRKPGSQVVTLLSDLPQALTSQLENRQALSALLDSSRVHYASVDVADGPALMSKVDEFNDQLGPLRGVIHCAAYTALEGLKPVFSSPTPMIAQHYQAKVDGTLALASLCDKHQPDFCLLMSSISTQLGGFNLGVYAYANQFMNDFVFTRSHQSTRWMSISWDGWDLQNDPTLSPDIKALAINHQDCDNAFSWVFDHLSLSHCVASTHDIYPRLSEWVTHAVANRDDTTKALSRETIERKVTEIFCHLLGVDHIDPNRNFFDMGGESIVFSTLVAEIRSQLSMTLPLHAFMNEPTLSHTIDLLAASSSVSRDRGAVVNTLTSLFEELLDSTDVTGSSHFFECGGDSLVFTQLAKRVKQTLDFNVSLSEFIDAPTIDHLADLICGRHHESESEQYDDLGLRADLWPVSAPAETDERVFLVTGATGLLGINLVAQLLHQHDVAHVVALVRAKDNAHAIQRMLAQLERFAPDTDTTKLRVVCGNVAEPKLGLEPSCYEQLSQEITDVLHNAAHVNHILDYATLKASNTLSMLSVLELAAQCRQKHIHFVSTLACVSELNRHNHYVESLPTRAIQPAKHLNGYARSKWATEVLLEQAMARGFSVNVVRPSSLVGHSLHGTFNADNDHIWLYVKGCLQLGCYPAIDNEINITPVDFMSQLIVTICLTNQNKVYNLPTPYVAQMNDLFSHLATRGYQIEGVSLAEWRQQATRNADHNNALYPILSYYLSDTSDDDVIAPDYGNVVVDNTHALLQAEGLNFPQPEQFIQHLIEYLELVNFFGDHHVQS</sequence>
<evidence type="ECO:0000256" key="3">
    <source>
        <dbReference type="ARBA" id="ARBA00022450"/>
    </source>
</evidence>
<dbReference type="KEGG" id="vtu:IX91_16065"/>
<organism evidence="8 11">
    <name type="scientific">Vibrio tubiashii ATCC 19109</name>
    <dbReference type="NCBI Taxonomy" id="1051646"/>
    <lineage>
        <taxon>Bacteria</taxon>
        <taxon>Pseudomonadati</taxon>
        <taxon>Pseudomonadota</taxon>
        <taxon>Gammaproteobacteria</taxon>
        <taxon>Vibrionales</taxon>
        <taxon>Vibrionaceae</taxon>
        <taxon>Vibrio</taxon>
        <taxon>Vibrio oreintalis group</taxon>
    </lineage>
</organism>
<dbReference type="GO" id="GO:0071770">
    <property type="term" value="P:DIM/DIP cell wall layer assembly"/>
    <property type="evidence" value="ECO:0007669"/>
    <property type="project" value="TreeGrafter"/>
</dbReference>
<reference evidence="9 10" key="2">
    <citation type="journal article" date="2012" name="Int. J. Syst. Evol. Microbiol.">
        <title>Vibrio caribbeanicus sp. nov., isolated from the marine sponge Scleritoderma cyanea.</title>
        <authorList>
            <person name="Hoffmann M."/>
            <person name="Monday S.R."/>
            <person name="Allard M.W."/>
            <person name="Strain E.A."/>
            <person name="Whittaker P."/>
            <person name="Naum M."/>
            <person name="McCarthy P.J."/>
            <person name="Lopez J.V."/>
            <person name="Fischer M."/>
            <person name="Brown E.W."/>
        </authorList>
    </citation>
    <scope>NUCLEOTIDE SEQUENCE [LARGE SCALE GENOMIC DNA]</scope>
    <source>
        <strain evidence="9 10">ATCC 19109</strain>
    </source>
</reference>
<dbReference type="Proteomes" id="UP000030071">
    <property type="component" value="Chromosome 2"/>
</dbReference>
<evidence type="ECO:0000256" key="5">
    <source>
        <dbReference type="ARBA" id="ARBA00022679"/>
    </source>
</evidence>
<comment type="similarity">
    <text evidence="2">Belongs to the short-chain dehydrogenases/reductases (SDR) family.</text>
</comment>
<dbReference type="Gene3D" id="3.30.70.250">
    <property type="entry name" value="Malonyl-CoA ACP transacylase, ACP-binding"/>
    <property type="match status" value="1"/>
</dbReference>
<dbReference type="SMART" id="SM00822">
    <property type="entry name" value="PKS_KR"/>
    <property type="match status" value="1"/>
</dbReference>
<dbReference type="GO" id="GO:0031177">
    <property type="term" value="F:phosphopantetheine binding"/>
    <property type="evidence" value="ECO:0007669"/>
    <property type="project" value="InterPro"/>
</dbReference>
<dbReference type="Pfam" id="PF07993">
    <property type="entry name" value="NAD_binding_4"/>
    <property type="match status" value="1"/>
</dbReference>
<dbReference type="eggNOG" id="COG3321">
    <property type="taxonomic scope" value="Bacteria"/>
</dbReference>
<dbReference type="EMBL" id="AFWI01000174">
    <property type="protein sequence ID" value="EGU51193.1"/>
    <property type="molecule type" value="Genomic_DNA"/>
</dbReference>
<dbReference type="HOGENOM" id="CLU_000022_35_4_6"/>
<dbReference type="InterPro" id="IPR032821">
    <property type="entry name" value="PKS_assoc"/>
</dbReference>
<dbReference type="GO" id="GO:0004315">
    <property type="term" value="F:3-oxoacyl-[acyl-carrier-protein] synthase activity"/>
    <property type="evidence" value="ECO:0007669"/>
    <property type="project" value="InterPro"/>
</dbReference>
<dbReference type="Proteomes" id="UP000003836">
    <property type="component" value="Unassembled WGS sequence"/>
</dbReference>
<keyword evidence="3" id="KW-0596">Phosphopantetheine</keyword>
<evidence type="ECO:0000313" key="10">
    <source>
        <dbReference type="Proteomes" id="UP000003836"/>
    </source>
</evidence>
<dbReference type="Pfam" id="PF00698">
    <property type="entry name" value="Acyl_transf_1"/>
    <property type="match status" value="1"/>
</dbReference>
<dbReference type="Gene3D" id="1.10.1200.10">
    <property type="entry name" value="ACP-like"/>
    <property type="match status" value="2"/>
</dbReference>
<dbReference type="InterPro" id="IPR016039">
    <property type="entry name" value="Thiolase-like"/>
</dbReference>
<evidence type="ECO:0000256" key="2">
    <source>
        <dbReference type="ARBA" id="ARBA00006484"/>
    </source>
</evidence>
<dbReference type="STRING" id="1051646.IX91_16065"/>
<proteinExistence type="inferred from homology"/>
<dbReference type="InterPro" id="IPR050091">
    <property type="entry name" value="PKS_NRPS_Biosynth_Enz"/>
</dbReference>
<dbReference type="InterPro" id="IPR009081">
    <property type="entry name" value="PP-bd_ACP"/>
</dbReference>
<dbReference type="SUPFAM" id="SSF53901">
    <property type="entry name" value="Thiolase-like"/>
    <property type="match status" value="1"/>
</dbReference>
<gene>
    <name evidence="8" type="ORF">IX91_16065</name>
    <name evidence="9" type="ORF">VITU9109_10927</name>
</gene>
<dbReference type="PANTHER" id="PTHR43775">
    <property type="entry name" value="FATTY ACID SYNTHASE"/>
    <property type="match status" value="1"/>
</dbReference>
<dbReference type="Pfam" id="PF08659">
    <property type="entry name" value="KR"/>
    <property type="match status" value="1"/>
</dbReference>
<dbReference type="SUPFAM" id="SSF55048">
    <property type="entry name" value="Probable ACP-binding domain of malonyl-CoA ACP transacylase"/>
    <property type="match status" value="1"/>
</dbReference>
<protein>
    <submittedName>
        <fullName evidence="8">Polyketide synthase</fullName>
    </submittedName>
</protein>
<dbReference type="Pfam" id="PF00109">
    <property type="entry name" value="ketoacyl-synt"/>
    <property type="match status" value="1"/>
</dbReference>
<dbReference type="InterPro" id="IPR057326">
    <property type="entry name" value="KR_dom"/>
</dbReference>
<keyword evidence="4" id="KW-0597">Phosphoprotein</keyword>
<dbReference type="EMBL" id="CP009355">
    <property type="protein sequence ID" value="AIW15613.1"/>
    <property type="molecule type" value="Genomic_DNA"/>
</dbReference>
<keyword evidence="5" id="KW-0808">Transferase</keyword>
<name>F9T9M0_9VIBR</name>
<dbReference type="GeneID" id="23446243"/>
<dbReference type="InterPro" id="IPR014030">
    <property type="entry name" value="Ketoacyl_synth_N"/>
</dbReference>
<evidence type="ECO:0000313" key="9">
    <source>
        <dbReference type="EMBL" id="EGU51193.1"/>
    </source>
</evidence>
<dbReference type="InterPro" id="IPR016036">
    <property type="entry name" value="Malonyl_transacylase_ACP-bd"/>
</dbReference>
<evidence type="ECO:0000313" key="11">
    <source>
        <dbReference type="Proteomes" id="UP000030071"/>
    </source>
</evidence>
<dbReference type="Gene3D" id="3.30.70.3290">
    <property type="match status" value="1"/>
</dbReference>
<dbReference type="InterPro" id="IPR014043">
    <property type="entry name" value="Acyl_transferase_dom"/>
</dbReference>
<dbReference type="Gene3D" id="3.40.366.10">
    <property type="entry name" value="Malonyl-Coenzyme A Acyl Carrier Protein, domain 2"/>
    <property type="match status" value="1"/>
</dbReference>
<evidence type="ECO:0000256" key="1">
    <source>
        <dbReference type="ARBA" id="ARBA00005194"/>
    </source>
</evidence>
<dbReference type="InterPro" id="IPR014031">
    <property type="entry name" value="Ketoacyl_synth_C"/>
</dbReference>
<dbReference type="SMART" id="SM00823">
    <property type="entry name" value="PKS_PP"/>
    <property type="match status" value="2"/>
</dbReference>
<dbReference type="CDD" id="cd00833">
    <property type="entry name" value="PKS"/>
    <property type="match status" value="1"/>
</dbReference>
<dbReference type="SUPFAM" id="SSF51735">
    <property type="entry name" value="NAD(P)-binding Rossmann-fold domains"/>
    <property type="match status" value="2"/>
</dbReference>
<dbReference type="Pfam" id="PF00550">
    <property type="entry name" value="PP-binding"/>
    <property type="match status" value="2"/>
</dbReference>